<feature type="transmembrane region" description="Helical" evidence="3">
    <location>
        <begin position="63"/>
        <end position="88"/>
    </location>
</feature>
<dbReference type="PROSITE" id="PS50887">
    <property type="entry name" value="GGDEF"/>
    <property type="match status" value="1"/>
</dbReference>
<dbReference type="NCBIfam" id="TIGR00254">
    <property type="entry name" value="GGDEF"/>
    <property type="match status" value="1"/>
</dbReference>
<evidence type="ECO:0000313" key="6">
    <source>
        <dbReference type="Proteomes" id="UP001238496"/>
    </source>
</evidence>
<feature type="transmembrane region" description="Helical" evidence="3">
    <location>
        <begin position="38"/>
        <end position="57"/>
    </location>
</feature>
<dbReference type="Pfam" id="PF00990">
    <property type="entry name" value="GGDEF"/>
    <property type="match status" value="1"/>
</dbReference>
<dbReference type="PANTHER" id="PTHR45138">
    <property type="entry name" value="REGULATORY COMPONENTS OF SENSORY TRANSDUCTION SYSTEM"/>
    <property type="match status" value="1"/>
</dbReference>
<keyword evidence="3" id="KW-0472">Membrane</keyword>
<dbReference type="RefSeq" id="WP_307373084.1">
    <property type="nucleotide sequence ID" value="NZ_JAUSUW010000006.1"/>
</dbReference>
<keyword evidence="3" id="KW-1133">Transmembrane helix</keyword>
<feature type="transmembrane region" description="Helical" evidence="3">
    <location>
        <begin position="151"/>
        <end position="170"/>
    </location>
</feature>
<dbReference type="SUPFAM" id="SSF55073">
    <property type="entry name" value="Nucleotide cyclase"/>
    <property type="match status" value="1"/>
</dbReference>
<evidence type="ECO:0000256" key="2">
    <source>
        <dbReference type="SAM" id="MobiDB-lite"/>
    </source>
</evidence>
<dbReference type="SMART" id="SM00267">
    <property type="entry name" value="GGDEF"/>
    <property type="match status" value="1"/>
</dbReference>
<name>A0ABU0G851_9HYPH</name>
<accession>A0ABU0G851</accession>
<dbReference type="Gene3D" id="3.30.70.270">
    <property type="match status" value="1"/>
</dbReference>
<feature type="region of interest" description="Disordered" evidence="2">
    <location>
        <begin position="378"/>
        <end position="417"/>
    </location>
</feature>
<dbReference type="InterPro" id="IPR050469">
    <property type="entry name" value="Diguanylate_Cyclase"/>
</dbReference>
<evidence type="ECO:0000259" key="4">
    <source>
        <dbReference type="PROSITE" id="PS50887"/>
    </source>
</evidence>
<keyword evidence="3" id="KW-0812">Transmembrane</keyword>
<dbReference type="InterPro" id="IPR043128">
    <property type="entry name" value="Rev_trsase/Diguanyl_cyclase"/>
</dbReference>
<dbReference type="InterPro" id="IPR029787">
    <property type="entry name" value="Nucleotide_cyclase"/>
</dbReference>
<dbReference type="PANTHER" id="PTHR45138:SF24">
    <property type="entry name" value="DIGUANYLATE CYCLASE DGCC-RELATED"/>
    <property type="match status" value="1"/>
</dbReference>
<dbReference type="InterPro" id="IPR000160">
    <property type="entry name" value="GGDEF_dom"/>
</dbReference>
<keyword evidence="6" id="KW-1185">Reference proteome</keyword>
<feature type="transmembrane region" description="Helical" evidence="3">
    <location>
        <begin position="95"/>
        <end position="114"/>
    </location>
</feature>
<reference evidence="5 6" key="1">
    <citation type="submission" date="2023-07" db="EMBL/GenBank/DDBJ databases">
        <title>Genomic Encyclopedia of Type Strains, Phase IV (KMG-IV): sequencing the most valuable type-strain genomes for metagenomic binning, comparative biology and taxonomic classification.</title>
        <authorList>
            <person name="Goeker M."/>
        </authorList>
    </citation>
    <scope>NUCLEOTIDE SEQUENCE [LARGE SCALE GENOMIC DNA]</scope>
    <source>
        <strain evidence="5 6">DSM 1111</strain>
    </source>
</reference>
<organism evidence="5 6">
    <name type="scientific">Peteryoungia aggregata LMG 23059</name>
    <dbReference type="NCBI Taxonomy" id="1368425"/>
    <lineage>
        <taxon>Bacteria</taxon>
        <taxon>Pseudomonadati</taxon>
        <taxon>Pseudomonadota</taxon>
        <taxon>Alphaproteobacteria</taxon>
        <taxon>Hyphomicrobiales</taxon>
        <taxon>Rhizobiaceae</taxon>
        <taxon>Peteryoungia</taxon>
    </lineage>
</organism>
<feature type="domain" description="GGDEF" evidence="4">
    <location>
        <begin position="255"/>
        <end position="388"/>
    </location>
</feature>
<evidence type="ECO:0000256" key="1">
    <source>
        <dbReference type="ARBA" id="ARBA00012528"/>
    </source>
</evidence>
<dbReference type="EC" id="2.7.7.65" evidence="1"/>
<feature type="transmembrane region" description="Helical" evidence="3">
    <location>
        <begin position="6"/>
        <end position="31"/>
    </location>
</feature>
<feature type="transmembrane region" description="Helical" evidence="3">
    <location>
        <begin position="120"/>
        <end position="139"/>
    </location>
</feature>
<evidence type="ECO:0000256" key="3">
    <source>
        <dbReference type="SAM" id="Phobius"/>
    </source>
</evidence>
<dbReference type="CDD" id="cd01949">
    <property type="entry name" value="GGDEF"/>
    <property type="match status" value="1"/>
</dbReference>
<protein>
    <recommendedName>
        <fullName evidence="1">diguanylate cyclase</fullName>
        <ecNumber evidence="1">2.7.7.65</ecNumber>
    </recommendedName>
</protein>
<proteinExistence type="predicted"/>
<feature type="transmembrane region" description="Helical" evidence="3">
    <location>
        <begin position="190"/>
        <end position="213"/>
    </location>
</feature>
<sequence length="417" mass="44899">MAAILHIPTLTLCLAATLVIVSGFLTLLWSFDRTDRALARWSLGFWVGCAGLCLVSLRDVAPSLLALGLGNAASIWSLGLIWLGCVVFEGEERRGAVPLALAGGFTWLSLFAVPAFANDLAVRLLVASLFYSTYSFLIVQVLWSGQRREPLPARVVAIAAFGMHGLAYVLRIPLQFIEPVQLIEGYAPTWYGLMTFGFVAQGLMGALAVFAMVHERTSRRYKLASEIDFLTSIRNRRAFLAAVERDRTVATGRVGGAMLALIDADHFKAINDTHGHAAGDAALVALAKLFTERLPPGALVGRLGGEEFGIYLPQGVASQPVDLLDDLRRYIGDTPISHDHGAFRLTVSIGAVWLPAGRLDLSLALAAADRALYASKEAGRDRVSFESLDPAPSDPPLVSHLAERMLSKSPEPPRSAA</sequence>
<dbReference type="EMBL" id="JAUSUW010000006">
    <property type="protein sequence ID" value="MDQ0421468.1"/>
    <property type="molecule type" value="Genomic_DNA"/>
</dbReference>
<comment type="caution">
    <text evidence="5">The sequence shown here is derived from an EMBL/GenBank/DDBJ whole genome shotgun (WGS) entry which is preliminary data.</text>
</comment>
<dbReference type="Proteomes" id="UP001238496">
    <property type="component" value="Unassembled WGS sequence"/>
</dbReference>
<evidence type="ECO:0000313" key="5">
    <source>
        <dbReference type="EMBL" id="MDQ0421468.1"/>
    </source>
</evidence>
<gene>
    <name evidence="5" type="ORF">J2045_002504</name>
</gene>